<gene>
    <name evidence="2" type="ORF">GGR13_001691</name>
</gene>
<dbReference type="RefSeq" id="WP_183213050.1">
    <property type="nucleotide sequence ID" value="NZ_JACHOR010000002.1"/>
</dbReference>
<protein>
    <submittedName>
        <fullName evidence="2">PhnB protein</fullName>
    </submittedName>
</protein>
<dbReference type="InterPro" id="IPR037523">
    <property type="entry name" value="VOC_core"/>
</dbReference>
<evidence type="ECO:0000259" key="1">
    <source>
        <dbReference type="PROSITE" id="PS51819"/>
    </source>
</evidence>
<dbReference type="SUPFAM" id="SSF54593">
    <property type="entry name" value="Glyoxalase/Bleomycin resistance protein/Dihydroxybiphenyl dioxygenase"/>
    <property type="match status" value="1"/>
</dbReference>
<dbReference type="EMBL" id="JACHOR010000002">
    <property type="protein sequence ID" value="MBB5746107.1"/>
    <property type="molecule type" value="Genomic_DNA"/>
</dbReference>
<dbReference type="Gene3D" id="3.30.720.110">
    <property type="match status" value="1"/>
</dbReference>
<proteinExistence type="predicted"/>
<name>A0A7W9CI79_9CAUL</name>
<comment type="caution">
    <text evidence="2">The sequence shown here is derived from an EMBL/GenBank/DDBJ whole genome shotgun (WGS) entry which is preliminary data.</text>
</comment>
<dbReference type="InterPro" id="IPR004360">
    <property type="entry name" value="Glyas_Fos-R_dOase_dom"/>
</dbReference>
<dbReference type="PANTHER" id="PTHR34109">
    <property type="entry name" value="BNAUNNG04460D PROTEIN-RELATED"/>
    <property type="match status" value="1"/>
</dbReference>
<organism evidence="2 3">
    <name type="scientific">Brevundimonas variabilis</name>
    <dbReference type="NCBI Taxonomy" id="74312"/>
    <lineage>
        <taxon>Bacteria</taxon>
        <taxon>Pseudomonadati</taxon>
        <taxon>Pseudomonadota</taxon>
        <taxon>Alphaproteobacteria</taxon>
        <taxon>Caulobacterales</taxon>
        <taxon>Caulobacteraceae</taxon>
        <taxon>Brevundimonas</taxon>
    </lineage>
</organism>
<dbReference type="AlphaFoldDB" id="A0A7W9CI79"/>
<dbReference type="PANTHER" id="PTHR34109:SF1">
    <property type="entry name" value="VOC DOMAIN-CONTAINING PROTEIN"/>
    <property type="match status" value="1"/>
</dbReference>
<reference evidence="2 3" key="1">
    <citation type="submission" date="2020-08" db="EMBL/GenBank/DDBJ databases">
        <title>Genomic Encyclopedia of Type Strains, Phase IV (KMG-IV): sequencing the most valuable type-strain genomes for metagenomic binning, comparative biology and taxonomic classification.</title>
        <authorList>
            <person name="Goeker M."/>
        </authorList>
    </citation>
    <scope>NUCLEOTIDE SEQUENCE [LARGE SCALE GENOMIC DNA]</scope>
    <source>
        <strain evidence="2 3">DSM 4737</strain>
    </source>
</reference>
<evidence type="ECO:0000313" key="3">
    <source>
        <dbReference type="Proteomes" id="UP000545037"/>
    </source>
</evidence>
<accession>A0A7W9CI79</accession>
<sequence>MYVPPGYGIVSPYLFVDDAVSYVAFLTTAFGAEEKDRTLRGDGRIANSQLSFSGTMIMLSEASPDYPASRAAHYLYVADADASMARAVAAGATEILAVADMPYEDRQGGVRDPAGNIWWISQRLVPGAYR</sequence>
<dbReference type="CDD" id="cd07246">
    <property type="entry name" value="VOC_like"/>
    <property type="match status" value="1"/>
</dbReference>
<keyword evidence="3" id="KW-1185">Reference proteome</keyword>
<dbReference type="Pfam" id="PF00903">
    <property type="entry name" value="Glyoxalase"/>
    <property type="match status" value="1"/>
</dbReference>
<dbReference type="PROSITE" id="PS51819">
    <property type="entry name" value="VOC"/>
    <property type="match status" value="1"/>
</dbReference>
<evidence type="ECO:0000313" key="2">
    <source>
        <dbReference type="EMBL" id="MBB5746107.1"/>
    </source>
</evidence>
<dbReference type="InterPro" id="IPR029068">
    <property type="entry name" value="Glyas_Bleomycin-R_OHBP_Dase"/>
</dbReference>
<feature type="domain" description="VOC" evidence="1">
    <location>
        <begin position="6"/>
        <end position="123"/>
    </location>
</feature>
<dbReference type="Proteomes" id="UP000545037">
    <property type="component" value="Unassembled WGS sequence"/>
</dbReference>
<dbReference type="Gene3D" id="3.30.720.120">
    <property type="match status" value="1"/>
</dbReference>